<name>A0ABT3SXY9_9GAMM</name>
<keyword evidence="7" id="KW-1185">Reference proteome</keyword>
<evidence type="ECO:0000313" key="7">
    <source>
        <dbReference type="Proteomes" id="UP001143307"/>
    </source>
</evidence>
<feature type="domain" description="UspA" evidence="5">
    <location>
        <begin position="226"/>
        <end position="289"/>
    </location>
</feature>
<keyword evidence="3" id="KW-0963">Cytoplasm</keyword>
<comment type="function">
    <text evidence="4">Required for resistance to DNA-damaging agents.</text>
</comment>
<accession>A0ABT3SXY9</accession>
<gene>
    <name evidence="6" type="ORF">EYC87_14450</name>
</gene>
<dbReference type="PANTHER" id="PTHR47892:SF1">
    <property type="entry name" value="UNIVERSAL STRESS PROTEIN E"/>
    <property type="match status" value="1"/>
</dbReference>
<evidence type="ECO:0000256" key="3">
    <source>
        <dbReference type="ARBA" id="ARBA00022490"/>
    </source>
</evidence>
<organism evidence="6 7">
    <name type="scientific">Candidatus Seongchinamella marina</name>
    <dbReference type="NCBI Taxonomy" id="2518990"/>
    <lineage>
        <taxon>Bacteria</taxon>
        <taxon>Pseudomonadati</taxon>
        <taxon>Pseudomonadota</taxon>
        <taxon>Gammaproteobacteria</taxon>
        <taxon>Cellvibrionales</taxon>
        <taxon>Halieaceae</taxon>
        <taxon>Seongchinamella</taxon>
    </lineage>
</organism>
<protein>
    <recommendedName>
        <fullName evidence="5">UspA domain-containing protein</fullName>
    </recommendedName>
</protein>
<reference evidence="6" key="1">
    <citation type="submission" date="2019-02" db="EMBL/GenBank/DDBJ databases">
        <authorList>
            <person name="Li S.-H."/>
        </authorList>
    </citation>
    <scope>NUCLEOTIDE SEQUENCE</scope>
    <source>
        <strain evidence="6">IMCC8485</strain>
    </source>
</reference>
<dbReference type="EMBL" id="SHNP01000005">
    <property type="protein sequence ID" value="MCX2974790.1"/>
    <property type="molecule type" value="Genomic_DNA"/>
</dbReference>
<comment type="subcellular location">
    <subcellularLocation>
        <location evidence="1">Cytoplasm</location>
    </subcellularLocation>
</comment>
<proteinExistence type="inferred from homology"/>
<dbReference type="Proteomes" id="UP001143307">
    <property type="component" value="Unassembled WGS sequence"/>
</dbReference>
<evidence type="ECO:0000256" key="2">
    <source>
        <dbReference type="ARBA" id="ARBA00008791"/>
    </source>
</evidence>
<comment type="caution">
    <text evidence="6">The sequence shown here is derived from an EMBL/GenBank/DDBJ whole genome shotgun (WGS) entry which is preliminary data.</text>
</comment>
<evidence type="ECO:0000259" key="5">
    <source>
        <dbReference type="Pfam" id="PF00582"/>
    </source>
</evidence>
<dbReference type="Gene3D" id="3.40.50.12370">
    <property type="match status" value="1"/>
</dbReference>
<dbReference type="Pfam" id="PF00582">
    <property type="entry name" value="Usp"/>
    <property type="match status" value="2"/>
</dbReference>
<comment type="similarity">
    <text evidence="2">Belongs to the universal stress protein A family.</text>
</comment>
<feature type="domain" description="UspA" evidence="5">
    <location>
        <begin position="26"/>
        <end position="160"/>
    </location>
</feature>
<dbReference type="PANTHER" id="PTHR47892">
    <property type="entry name" value="UNIVERSAL STRESS PROTEIN E"/>
    <property type="match status" value="1"/>
</dbReference>
<evidence type="ECO:0000256" key="4">
    <source>
        <dbReference type="ARBA" id="ARBA00037131"/>
    </source>
</evidence>
<sequence>MPILTAWVRIDVLVINEMEHRMALSKFLVVHDPTREEQPALERAAMVAERLGAGLHLFGCIHGDVSGADKQAEAVKQRLGDHKKILEEAVAPIAASGLTVSTEVEWDKDWYHAVVRAAARNHADIVYKSSYKHSASQRILKSTSDWTLIRECLSPVLLIKQVKRPEVPVILAAIDISVRTQSYEKLNEHILELGRKLVVSDIAEIHVVNAFPDFRITPDPRKLIEATGLDKSRIHIMMGPPERVIVEMANKLNANMVVVGNSHRSGLAAMMQGNTAEKILDKLDCNVLAMP</sequence>
<dbReference type="SUPFAM" id="SSF52402">
    <property type="entry name" value="Adenine nucleotide alpha hydrolases-like"/>
    <property type="match status" value="2"/>
</dbReference>
<evidence type="ECO:0000256" key="1">
    <source>
        <dbReference type="ARBA" id="ARBA00004496"/>
    </source>
</evidence>
<dbReference type="InterPro" id="IPR006016">
    <property type="entry name" value="UspA"/>
</dbReference>
<evidence type="ECO:0000313" key="6">
    <source>
        <dbReference type="EMBL" id="MCX2974790.1"/>
    </source>
</evidence>